<gene>
    <name evidence="1" type="ORF">FHS90_003674</name>
</gene>
<evidence type="ECO:0000313" key="1">
    <source>
        <dbReference type="EMBL" id="MBA9078940.1"/>
    </source>
</evidence>
<name>A0A839GJW6_9BACT</name>
<dbReference type="RefSeq" id="WP_182513998.1">
    <property type="nucleotide sequence ID" value="NZ_JACJIQ010000017.1"/>
</dbReference>
<organism evidence="1 2">
    <name type="scientific">Rufibacter quisquiliarum</name>
    <dbReference type="NCBI Taxonomy" id="1549639"/>
    <lineage>
        <taxon>Bacteria</taxon>
        <taxon>Pseudomonadati</taxon>
        <taxon>Bacteroidota</taxon>
        <taxon>Cytophagia</taxon>
        <taxon>Cytophagales</taxon>
        <taxon>Hymenobacteraceae</taxon>
        <taxon>Rufibacter</taxon>
    </lineage>
</organism>
<dbReference type="Proteomes" id="UP000563094">
    <property type="component" value="Unassembled WGS sequence"/>
</dbReference>
<comment type="caution">
    <text evidence="1">The sequence shown here is derived from an EMBL/GenBank/DDBJ whole genome shotgun (WGS) entry which is preliminary data.</text>
</comment>
<protein>
    <submittedName>
        <fullName evidence="1">Uncharacterized protein</fullName>
    </submittedName>
</protein>
<dbReference type="EMBL" id="JACJIQ010000017">
    <property type="protein sequence ID" value="MBA9078940.1"/>
    <property type="molecule type" value="Genomic_DNA"/>
</dbReference>
<sequence length="48" mass="5513">MSQKEVDDLGDQEWAEHFADLQYIREEEMKHQARINAQMTASMLGGSS</sequence>
<reference evidence="1 2" key="1">
    <citation type="submission" date="2020-08" db="EMBL/GenBank/DDBJ databases">
        <title>Genomic Encyclopedia of Type Strains, Phase IV (KMG-IV): sequencing the most valuable type-strain genomes for metagenomic binning, comparative biology and taxonomic classification.</title>
        <authorList>
            <person name="Goeker M."/>
        </authorList>
    </citation>
    <scope>NUCLEOTIDE SEQUENCE [LARGE SCALE GENOMIC DNA]</scope>
    <source>
        <strain evidence="1 2">DSM 29854</strain>
    </source>
</reference>
<keyword evidence="2" id="KW-1185">Reference proteome</keyword>
<dbReference type="AlphaFoldDB" id="A0A839GJW6"/>
<proteinExistence type="predicted"/>
<accession>A0A839GJW6</accession>
<evidence type="ECO:0000313" key="2">
    <source>
        <dbReference type="Proteomes" id="UP000563094"/>
    </source>
</evidence>